<reference evidence="4" key="2">
    <citation type="submission" date="2016-10" db="EMBL/GenBank/DDBJ databases">
        <authorList>
            <person name="Varghese N."/>
            <person name="Submissions S."/>
        </authorList>
    </citation>
    <scope>NUCLEOTIDE SEQUENCE</scope>
    <source>
        <strain evidence="4">DSM 15758</strain>
    </source>
</reference>
<dbReference type="SUPFAM" id="SSF53850">
    <property type="entry name" value="Periplasmic binding protein-like II"/>
    <property type="match status" value="1"/>
</dbReference>
<evidence type="ECO:0000313" key="5">
    <source>
        <dbReference type="Proteomes" id="UP000183046"/>
    </source>
</evidence>
<dbReference type="Proteomes" id="UP000183046">
    <property type="component" value="Unassembled WGS sequence"/>
</dbReference>
<feature type="signal peptide" evidence="2">
    <location>
        <begin position="1"/>
        <end position="24"/>
    </location>
</feature>
<sequence>MTKTASAVLASFLALSLSSFSAQAAWPEDRPIEFLVAYAPGGSTDVMARAMQPYLEKRLGAKIVIVNRPGAAGEIAYTMLSKAKPDGYTFAFINTPGFLSTRVQRKVGYDPAKIRPVARIVDDPTVLAVPKDSSYQTLADFTAAAKAAPGKFSVGTSGVGTDDHLMMVELQQLTDIKLTHVPFSGASESRTALMGGHISAAGQNISEMNADDDFRVLAQFSAERMPQQPNLSTAREQGVDLVMTSERGIAAPSGVPEAIEQRMAQAVKEVIEDPAFVKQAGDLSLPLAYLSGEDWAAQMPAQLAGYQKLWSVSPWVQ</sequence>
<evidence type="ECO:0000313" key="6">
    <source>
        <dbReference type="Proteomes" id="UP000189310"/>
    </source>
</evidence>
<dbReference type="OrthoDB" id="5171643at2"/>
<gene>
    <name evidence="3" type="ORF">BVL52_23260</name>
    <name evidence="4" type="ORF">SAMN05216279_11297</name>
</gene>
<dbReference type="Gene3D" id="3.40.190.10">
    <property type="entry name" value="Periplasmic binding protein-like II"/>
    <property type="match status" value="1"/>
</dbReference>
<dbReference type="InterPro" id="IPR005064">
    <property type="entry name" value="BUG"/>
</dbReference>
<dbReference type="RefSeq" id="WP_074584704.1">
    <property type="nucleotide sequence ID" value="NZ_FMWB01000012.1"/>
</dbReference>
<keyword evidence="4" id="KW-0675">Receptor</keyword>
<dbReference type="STRING" id="237610.BJP27_22615"/>
<dbReference type="Proteomes" id="UP000189310">
    <property type="component" value="Unassembled WGS sequence"/>
</dbReference>
<reference evidence="5" key="1">
    <citation type="submission" date="2016-10" db="EMBL/GenBank/DDBJ databases">
        <authorList>
            <person name="de Groot N.N."/>
        </authorList>
    </citation>
    <scope>NUCLEOTIDE SEQUENCE [LARGE SCALE GENOMIC DNA]</scope>
    <source>
        <strain evidence="5">DSM 15758</strain>
    </source>
</reference>
<evidence type="ECO:0000313" key="4">
    <source>
        <dbReference type="EMBL" id="SCZ47222.1"/>
    </source>
</evidence>
<dbReference type="InterPro" id="IPR042100">
    <property type="entry name" value="Bug_dom1"/>
</dbReference>
<keyword evidence="6" id="KW-1185">Reference proteome</keyword>
<dbReference type="Pfam" id="PF03401">
    <property type="entry name" value="TctC"/>
    <property type="match status" value="1"/>
</dbReference>
<dbReference type="PANTHER" id="PTHR42928:SF5">
    <property type="entry name" value="BLR1237 PROTEIN"/>
    <property type="match status" value="1"/>
</dbReference>
<dbReference type="PANTHER" id="PTHR42928">
    <property type="entry name" value="TRICARBOXYLATE-BINDING PROTEIN"/>
    <property type="match status" value="1"/>
</dbReference>
<dbReference type="PIRSF" id="PIRSF017082">
    <property type="entry name" value="YflP"/>
    <property type="match status" value="1"/>
</dbReference>
<dbReference type="EMBL" id="FMWB01000012">
    <property type="protein sequence ID" value="SCZ47222.1"/>
    <property type="molecule type" value="Genomic_DNA"/>
</dbReference>
<proteinExistence type="inferred from homology"/>
<evidence type="ECO:0000256" key="1">
    <source>
        <dbReference type="ARBA" id="ARBA00006987"/>
    </source>
</evidence>
<dbReference type="AlphaFoldDB" id="A0A1G5PCE9"/>
<protein>
    <submittedName>
        <fullName evidence="4">Tripartite-type tricarboxylate transporter, receptor component TctC</fullName>
    </submittedName>
</protein>
<evidence type="ECO:0000313" key="3">
    <source>
        <dbReference type="EMBL" id="ONN68674.1"/>
    </source>
</evidence>
<dbReference type="EMBL" id="MTLN01000012">
    <property type="protein sequence ID" value="ONN68674.1"/>
    <property type="molecule type" value="Genomic_DNA"/>
</dbReference>
<comment type="caution">
    <text evidence="4">The sequence shown here is derived from an EMBL/GenBank/DDBJ whole genome shotgun (WGS) entry which is preliminary data.</text>
</comment>
<organism evidence="4 5">
    <name type="scientific">Pseudomonas oryzihabitans</name>
    <dbReference type="NCBI Taxonomy" id="47885"/>
    <lineage>
        <taxon>Bacteria</taxon>
        <taxon>Pseudomonadati</taxon>
        <taxon>Pseudomonadota</taxon>
        <taxon>Gammaproteobacteria</taxon>
        <taxon>Pseudomonadales</taxon>
        <taxon>Pseudomonadaceae</taxon>
        <taxon>Pseudomonas</taxon>
    </lineage>
</organism>
<accession>A0A1G5PCE9</accession>
<dbReference type="Gene3D" id="3.40.190.150">
    <property type="entry name" value="Bordetella uptake gene, domain 1"/>
    <property type="match status" value="1"/>
</dbReference>
<evidence type="ECO:0000256" key="2">
    <source>
        <dbReference type="SAM" id="SignalP"/>
    </source>
</evidence>
<comment type="similarity">
    <text evidence="1">Belongs to the UPF0065 (bug) family.</text>
</comment>
<keyword evidence="2" id="KW-0732">Signal</keyword>
<feature type="chain" id="PRO_5043145054" evidence="2">
    <location>
        <begin position="25"/>
        <end position="317"/>
    </location>
</feature>
<reference evidence="3 6" key="3">
    <citation type="submission" date="2017-01" db="EMBL/GenBank/DDBJ databases">
        <title>Pseudomonas psychrotolerans genome sequencing and assembly.</title>
        <authorList>
            <person name="Vyas B."/>
            <person name="Mayilraj S."/>
        </authorList>
    </citation>
    <scope>NUCLEOTIDE SEQUENCE [LARGE SCALE GENOMIC DNA]</scope>
    <source>
        <strain evidence="3 6">SDS18</strain>
    </source>
</reference>
<dbReference type="CDD" id="cd07012">
    <property type="entry name" value="PBP2_Bug_TTT"/>
    <property type="match status" value="1"/>
</dbReference>
<name>A0A1G5PCE9_9PSED</name>